<evidence type="ECO:0000313" key="5">
    <source>
        <dbReference type="Proteomes" id="UP000193928"/>
    </source>
</evidence>
<dbReference type="SUPFAM" id="SSF48557">
    <property type="entry name" value="L-aspartase-like"/>
    <property type="match status" value="1"/>
</dbReference>
<sequence length="429" mass="46693">MLARYTSEAMNRIWSDQQRFELWHRVEVAVVRAYCDLGMFPPEVADLADGVPAPTLEQVREREAVTAHDVAAFLQTWADGMPVELASRIHRGLTSSDVVDTALAIQLKETSIILQGQLDTLVSTLRDHALTHLDVARIGRTHGQHATEDTWGHRVAEFAAAAARARERFIVAANNVAAGKISGPTGTHENVPRAVEEAALASLGLQRSEISSQIVLRDRIASWMCEIAQIATLCEAIATEIRLGQISEIAEVFEPTGAGQVGSSAMPHKRNPIRSEKICGLARVVRGYLIPVLENVVSWQQRDISQSSAERICLPDAAGLTEHLLQQTSVLIAGLTVDGDRMSLNMSRAGTARQTNRAVVVLADQGIPYVTAHEIIAGTVRSQDGTDFATDIVRFAAAQGMALDTDRLRELMTPTPLDLADVREQLLTL</sequence>
<dbReference type="Pfam" id="PF00206">
    <property type="entry name" value="Lyase_1"/>
    <property type="match status" value="1"/>
</dbReference>
<comment type="caution">
    <text evidence="4">The sequence shown here is derived from an EMBL/GenBank/DDBJ whole genome shotgun (WGS) entry which is preliminary data.</text>
</comment>
<keyword evidence="1" id="KW-0456">Lyase</keyword>
<dbReference type="EMBL" id="LQOY01000083">
    <property type="protein sequence ID" value="ORV86041.1"/>
    <property type="molecule type" value="Genomic_DNA"/>
</dbReference>
<evidence type="ECO:0000256" key="1">
    <source>
        <dbReference type="ARBA" id="ARBA00023239"/>
    </source>
</evidence>
<dbReference type="InterPro" id="IPR022761">
    <property type="entry name" value="Fumarate_lyase_N"/>
</dbReference>
<dbReference type="GO" id="GO:0070626">
    <property type="term" value="F:(S)-2-(5-amino-1-(5-phospho-D-ribosyl)imidazole-4-carboxamido) succinate lyase (fumarate-forming) activity"/>
    <property type="evidence" value="ECO:0007669"/>
    <property type="project" value="TreeGrafter"/>
</dbReference>
<dbReference type="GO" id="GO:0005829">
    <property type="term" value="C:cytosol"/>
    <property type="evidence" value="ECO:0007669"/>
    <property type="project" value="TreeGrafter"/>
</dbReference>
<dbReference type="InterPro" id="IPR008948">
    <property type="entry name" value="L-Aspartase-like"/>
</dbReference>
<feature type="domain" description="Fumarate lyase N-terminal" evidence="3">
    <location>
        <begin position="81"/>
        <end position="287"/>
    </location>
</feature>
<dbReference type="PRINTS" id="PR00149">
    <property type="entry name" value="FUMRATELYASE"/>
</dbReference>
<dbReference type="Proteomes" id="UP000193928">
    <property type="component" value="Unassembled WGS sequence"/>
</dbReference>
<dbReference type="PRINTS" id="PR00145">
    <property type="entry name" value="ARGSUCLYASE"/>
</dbReference>
<dbReference type="AlphaFoldDB" id="A0A1X1WHG5"/>
<gene>
    <name evidence="4" type="ORF">AWC08_25090</name>
</gene>
<dbReference type="GO" id="GO:0004018">
    <property type="term" value="F:N6-(1,2-dicarboxyethyl)AMP AMP-lyase (fumarate-forming) activity"/>
    <property type="evidence" value="ECO:0007669"/>
    <property type="project" value="UniProtKB-UniRule"/>
</dbReference>
<dbReference type="GO" id="GO:0006189">
    <property type="term" value="P:'de novo' IMP biosynthetic process"/>
    <property type="evidence" value="ECO:0007669"/>
    <property type="project" value="UniProtKB-UniPathway"/>
</dbReference>
<proteinExistence type="predicted"/>
<accession>A0A1X1WHG5</accession>
<dbReference type="RefSeq" id="WP_069434771.1">
    <property type="nucleotide sequence ID" value="NZ_JACKSU010000008.1"/>
</dbReference>
<name>A0A1X1WHG5_MYCGO</name>
<dbReference type="PANTHER" id="PTHR43172:SF1">
    <property type="entry name" value="ADENYLOSUCCINATE LYASE"/>
    <property type="match status" value="1"/>
</dbReference>
<dbReference type="Gene3D" id="1.20.200.10">
    <property type="entry name" value="Fumarase/aspartase (Central domain)"/>
    <property type="match status" value="1"/>
</dbReference>
<dbReference type="InterPro" id="IPR020557">
    <property type="entry name" value="Fumarate_lyase_CS"/>
</dbReference>
<dbReference type="GO" id="GO:0044208">
    <property type="term" value="P:'de novo' AMP biosynthetic process"/>
    <property type="evidence" value="ECO:0007669"/>
    <property type="project" value="UniProtKB-UniPathway"/>
</dbReference>
<evidence type="ECO:0000256" key="2">
    <source>
        <dbReference type="NCBIfam" id="TIGR00928"/>
    </source>
</evidence>
<protein>
    <recommendedName>
        <fullName evidence="2">Adenylosuccinate lyase</fullName>
        <ecNumber evidence="2">4.3.2.2</ecNumber>
    </recommendedName>
</protein>
<dbReference type="Gene3D" id="1.10.275.60">
    <property type="match status" value="1"/>
</dbReference>
<dbReference type="Gene3D" id="1.10.40.30">
    <property type="entry name" value="Fumarase/aspartase (C-terminal domain)"/>
    <property type="match status" value="1"/>
</dbReference>
<dbReference type="InterPro" id="IPR000362">
    <property type="entry name" value="Fumarate_lyase_fam"/>
</dbReference>
<dbReference type="PROSITE" id="PS00163">
    <property type="entry name" value="FUMARATE_LYASES"/>
    <property type="match status" value="1"/>
</dbReference>
<dbReference type="InterPro" id="IPR004769">
    <property type="entry name" value="Pur_lyase"/>
</dbReference>
<dbReference type="UniPathway" id="UPA00075">
    <property type="reaction ID" value="UER00336"/>
</dbReference>
<dbReference type="UniPathway" id="UPA00074">
    <property type="reaction ID" value="UER00132"/>
</dbReference>
<dbReference type="EC" id="4.3.2.2" evidence="2"/>
<organism evidence="4 5">
    <name type="scientific">Mycobacterium gordonae</name>
    <dbReference type="NCBI Taxonomy" id="1778"/>
    <lineage>
        <taxon>Bacteria</taxon>
        <taxon>Bacillati</taxon>
        <taxon>Actinomycetota</taxon>
        <taxon>Actinomycetes</taxon>
        <taxon>Mycobacteriales</taxon>
        <taxon>Mycobacteriaceae</taxon>
        <taxon>Mycobacterium</taxon>
    </lineage>
</organism>
<dbReference type="PANTHER" id="PTHR43172">
    <property type="entry name" value="ADENYLOSUCCINATE LYASE"/>
    <property type="match status" value="1"/>
</dbReference>
<dbReference type="NCBIfam" id="TIGR00928">
    <property type="entry name" value="purB"/>
    <property type="match status" value="1"/>
</dbReference>
<reference evidence="4 5" key="1">
    <citation type="submission" date="2016-01" db="EMBL/GenBank/DDBJ databases">
        <title>The new phylogeny of the genus Mycobacterium.</title>
        <authorList>
            <person name="Tarcisio F."/>
            <person name="Conor M."/>
            <person name="Antonella G."/>
            <person name="Elisabetta G."/>
            <person name="Giulia F.S."/>
            <person name="Sara T."/>
            <person name="Anna F."/>
            <person name="Clotilde B."/>
            <person name="Roberto B."/>
            <person name="Veronica D.S."/>
            <person name="Fabio R."/>
            <person name="Monica P."/>
            <person name="Olivier J."/>
            <person name="Enrico T."/>
            <person name="Nicola S."/>
        </authorList>
    </citation>
    <scope>NUCLEOTIDE SEQUENCE [LARGE SCALE GENOMIC DNA]</scope>
    <source>
        <strain evidence="4 5">DSM 44160</strain>
    </source>
</reference>
<evidence type="ECO:0000259" key="3">
    <source>
        <dbReference type="Pfam" id="PF00206"/>
    </source>
</evidence>
<evidence type="ECO:0000313" key="4">
    <source>
        <dbReference type="EMBL" id="ORV86041.1"/>
    </source>
</evidence>
<keyword evidence="5" id="KW-1185">Reference proteome</keyword>